<reference evidence="2" key="1">
    <citation type="journal article" date="2021" name="Front. Plant Sci.">
        <title>Chromosome-Scale Genome Assembly for Chinese Sour Jujube and Insights Into Its Genome Evolution and Domestication Signature.</title>
        <authorList>
            <person name="Shen L.-Y."/>
            <person name="Luo H."/>
            <person name="Wang X.-L."/>
            <person name="Wang X.-M."/>
            <person name="Qiu X.-J."/>
            <person name="Liu H."/>
            <person name="Zhou S.-S."/>
            <person name="Jia K.-H."/>
            <person name="Nie S."/>
            <person name="Bao Y.-T."/>
            <person name="Zhang R.-G."/>
            <person name="Yun Q.-Z."/>
            <person name="Chai Y.-H."/>
            <person name="Lu J.-Y."/>
            <person name="Li Y."/>
            <person name="Zhao S.-W."/>
            <person name="Mao J.-F."/>
            <person name="Jia S.-G."/>
            <person name="Mao Y.-M."/>
        </authorList>
    </citation>
    <scope>NUCLEOTIDE SEQUENCE</scope>
    <source>
        <strain evidence="2">AT0</strain>
        <tissue evidence="2">Leaf</tissue>
    </source>
</reference>
<name>A0A978VAN6_ZIZJJ</name>
<evidence type="ECO:0000313" key="2">
    <source>
        <dbReference type="EMBL" id="KAH7524971.1"/>
    </source>
</evidence>
<proteinExistence type="predicted"/>
<protein>
    <submittedName>
        <fullName evidence="2">Uncharacterized protein</fullName>
    </submittedName>
</protein>
<feature type="region of interest" description="Disordered" evidence="1">
    <location>
        <begin position="9"/>
        <end position="65"/>
    </location>
</feature>
<dbReference type="AlphaFoldDB" id="A0A978VAN6"/>
<sequence>MKSICRIIIRNSKKKKKRATGMEVTNSDRATGVVLNFPANDDGDDNDKTTPSPSSSSNSPPKLPRRLRRRLMQQQQSKTPITADDIESKLTQARLRRQVALSLSLWLCKSIRDF</sequence>
<dbReference type="EMBL" id="JAEACU010000006">
    <property type="protein sequence ID" value="KAH7524971.1"/>
    <property type="molecule type" value="Genomic_DNA"/>
</dbReference>
<comment type="caution">
    <text evidence="2">The sequence shown here is derived from an EMBL/GenBank/DDBJ whole genome shotgun (WGS) entry which is preliminary data.</text>
</comment>
<accession>A0A978VAN6</accession>
<evidence type="ECO:0000313" key="3">
    <source>
        <dbReference type="Proteomes" id="UP000813462"/>
    </source>
</evidence>
<organism evidence="2 3">
    <name type="scientific">Ziziphus jujuba var. spinosa</name>
    <dbReference type="NCBI Taxonomy" id="714518"/>
    <lineage>
        <taxon>Eukaryota</taxon>
        <taxon>Viridiplantae</taxon>
        <taxon>Streptophyta</taxon>
        <taxon>Embryophyta</taxon>
        <taxon>Tracheophyta</taxon>
        <taxon>Spermatophyta</taxon>
        <taxon>Magnoliopsida</taxon>
        <taxon>eudicotyledons</taxon>
        <taxon>Gunneridae</taxon>
        <taxon>Pentapetalae</taxon>
        <taxon>rosids</taxon>
        <taxon>fabids</taxon>
        <taxon>Rosales</taxon>
        <taxon>Rhamnaceae</taxon>
        <taxon>Paliureae</taxon>
        <taxon>Ziziphus</taxon>
    </lineage>
</organism>
<gene>
    <name evidence="2" type="ORF">FEM48_Zijuj06G0175800</name>
</gene>
<dbReference type="Proteomes" id="UP000813462">
    <property type="component" value="Unassembled WGS sequence"/>
</dbReference>
<evidence type="ECO:0000256" key="1">
    <source>
        <dbReference type="SAM" id="MobiDB-lite"/>
    </source>
</evidence>
<feature type="compositionally biased region" description="Low complexity" evidence="1">
    <location>
        <begin position="51"/>
        <end position="60"/>
    </location>
</feature>